<dbReference type="InterPro" id="IPR051987">
    <property type="entry name" value="Sigma-2_receptor-like"/>
</dbReference>
<proteinExistence type="predicted"/>
<organism evidence="8 9">
    <name type="scientific">Metarhizium album (strain ARSEF 1941)</name>
    <dbReference type="NCBI Taxonomy" id="1081103"/>
    <lineage>
        <taxon>Eukaryota</taxon>
        <taxon>Fungi</taxon>
        <taxon>Dikarya</taxon>
        <taxon>Ascomycota</taxon>
        <taxon>Pezizomycotina</taxon>
        <taxon>Sordariomycetes</taxon>
        <taxon>Hypocreomycetidae</taxon>
        <taxon>Hypocreales</taxon>
        <taxon>Clavicipitaceae</taxon>
        <taxon>Metarhizium</taxon>
    </lineage>
</organism>
<dbReference type="AlphaFoldDB" id="A0A0B2X3D2"/>
<dbReference type="InterPro" id="IPR033118">
    <property type="entry name" value="EXPERA"/>
</dbReference>
<name>A0A0B2X3D2_METAS</name>
<dbReference type="PROSITE" id="PS51751">
    <property type="entry name" value="EXPERA"/>
    <property type="match status" value="1"/>
</dbReference>
<feature type="transmembrane region" description="Helical" evidence="6">
    <location>
        <begin position="72"/>
        <end position="92"/>
    </location>
</feature>
<keyword evidence="2 5" id="KW-0812">Transmembrane</keyword>
<dbReference type="Pfam" id="PF05241">
    <property type="entry name" value="EBP"/>
    <property type="match status" value="1"/>
</dbReference>
<feature type="transmembrane region" description="Helical" evidence="6">
    <location>
        <begin position="104"/>
        <end position="125"/>
    </location>
</feature>
<dbReference type="PANTHER" id="PTHR31204">
    <property type="entry name" value="SIGMA INTRACELLULAR RECEPTOR 2"/>
    <property type="match status" value="1"/>
</dbReference>
<accession>A0A0B2X3D2</accession>
<evidence type="ECO:0000256" key="4">
    <source>
        <dbReference type="ARBA" id="ARBA00023136"/>
    </source>
</evidence>
<protein>
    <recommendedName>
        <fullName evidence="7">EXPERA domain-containing protein</fullName>
    </recommendedName>
</protein>
<reference evidence="8 9" key="1">
    <citation type="journal article" date="2014" name="Proc. Natl. Acad. Sci. U.S.A.">
        <title>Trajectory and genomic determinants of fungal-pathogen speciation and host adaptation.</title>
        <authorList>
            <person name="Hu X."/>
            <person name="Xiao G."/>
            <person name="Zheng P."/>
            <person name="Shang Y."/>
            <person name="Su Y."/>
            <person name="Zhang X."/>
            <person name="Liu X."/>
            <person name="Zhan S."/>
            <person name="St Leger R.J."/>
            <person name="Wang C."/>
        </authorList>
    </citation>
    <scope>NUCLEOTIDE SEQUENCE [LARGE SCALE GENOMIC DNA]</scope>
    <source>
        <strain evidence="8 9">ARSEF 1941</strain>
    </source>
</reference>
<evidence type="ECO:0000256" key="5">
    <source>
        <dbReference type="PROSITE-ProRule" id="PRU01087"/>
    </source>
</evidence>
<evidence type="ECO:0000313" key="8">
    <source>
        <dbReference type="EMBL" id="KHN99805.1"/>
    </source>
</evidence>
<evidence type="ECO:0000313" key="9">
    <source>
        <dbReference type="Proteomes" id="UP000030816"/>
    </source>
</evidence>
<dbReference type="HOGENOM" id="CLU_086812_2_0_1"/>
<feature type="transmembrane region" description="Helical" evidence="6">
    <location>
        <begin position="9"/>
        <end position="30"/>
    </location>
</feature>
<evidence type="ECO:0000256" key="2">
    <source>
        <dbReference type="ARBA" id="ARBA00022692"/>
    </source>
</evidence>
<feature type="domain" description="EXPERA" evidence="7">
    <location>
        <begin position="6"/>
        <end position="156"/>
    </location>
</feature>
<comment type="subcellular location">
    <subcellularLocation>
        <location evidence="1">Membrane</location>
        <topology evidence="1">Multi-pass membrane protein</topology>
    </subcellularLocation>
</comment>
<dbReference type="PANTHER" id="PTHR31204:SF1">
    <property type="entry name" value="SIGMA INTRACELLULAR RECEPTOR 2"/>
    <property type="match status" value="1"/>
</dbReference>
<dbReference type="RefSeq" id="XP_040680871.1">
    <property type="nucleotide sequence ID" value="XM_040821457.1"/>
</dbReference>
<dbReference type="STRING" id="1081103.A0A0B2X3D2"/>
<evidence type="ECO:0000256" key="3">
    <source>
        <dbReference type="ARBA" id="ARBA00022989"/>
    </source>
</evidence>
<feature type="transmembrane region" description="Helical" evidence="6">
    <location>
        <begin position="145"/>
        <end position="165"/>
    </location>
</feature>
<evidence type="ECO:0000256" key="6">
    <source>
        <dbReference type="SAM" id="Phobius"/>
    </source>
</evidence>
<evidence type="ECO:0000256" key="1">
    <source>
        <dbReference type="ARBA" id="ARBA00004141"/>
    </source>
</evidence>
<evidence type="ECO:0000259" key="7">
    <source>
        <dbReference type="PROSITE" id="PS51751"/>
    </source>
</evidence>
<dbReference type="OrthoDB" id="433124at2759"/>
<keyword evidence="4 5" id="KW-0472">Membrane</keyword>
<sequence>MSSSTRDKLYLPVVATQLVGMLTLDLVPFYPSLLWQSPSAPLHPIVSLRKWWTTHSGDPYFASSTREPWFEAFLYVELLIQLPLTLYLAYKLGSMKPTSGPTELAGLVYACLTFMGSTACAYDIWYMGADKLRAEHKPQLFWGTYLPFAVIPALMAVDMYLRLLARVYDHPKRP</sequence>
<keyword evidence="3 5" id="KW-1133">Transmembrane helix</keyword>
<keyword evidence="9" id="KW-1185">Reference proteome</keyword>
<comment type="caution">
    <text evidence="8">The sequence shown here is derived from an EMBL/GenBank/DDBJ whole genome shotgun (WGS) entry which is preliminary data.</text>
</comment>
<dbReference type="GO" id="GO:0005783">
    <property type="term" value="C:endoplasmic reticulum"/>
    <property type="evidence" value="ECO:0007669"/>
    <property type="project" value="TreeGrafter"/>
</dbReference>
<dbReference type="Proteomes" id="UP000030816">
    <property type="component" value="Unassembled WGS sequence"/>
</dbReference>
<dbReference type="EMBL" id="AZHE01000004">
    <property type="protein sequence ID" value="KHN99805.1"/>
    <property type="molecule type" value="Genomic_DNA"/>
</dbReference>
<dbReference type="GO" id="GO:0016020">
    <property type="term" value="C:membrane"/>
    <property type="evidence" value="ECO:0007669"/>
    <property type="project" value="UniProtKB-SubCell"/>
</dbReference>
<dbReference type="GeneID" id="63737113"/>
<gene>
    <name evidence="8" type="ORF">MAM_02658</name>
</gene>